<dbReference type="Gene3D" id="3.30.70.270">
    <property type="match status" value="2"/>
</dbReference>
<reference evidence="5" key="1">
    <citation type="submission" date="2022-06" db="EMBL/GenBank/DDBJ databases">
        <title>Genome Sequence of Candolleomyces eurysporus.</title>
        <authorList>
            <person name="Buettner E."/>
        </authorList>
    </citation>
    <scope>NUCLEOTIDE SEQUENCE</scope>
    <source>
        <strain evidence="5">VTCC 930004</strain>
    </source>
</reference>
<accession>A0A9W8JP53</accession>
<keyword evidence="6" id="KW-1185">Reference proteome</keyword>
<dbReference type="GO" id="GO:0003723">
    <property type="term" value="F:RNA binding"/>
    <property type="evidence" value="ECO:0007669"/>
    <property type="project" value="UniProtKB-KW"/>
</dbReference>
<dbReference type="InterPro" id="IPR012337">
    <property type="entry name" value="RNaseH-like_sf"/>
</dbReference>
<dbReference type="OrthoDB" id="5599163at2759"/>
<dbReference type="InterPro" id="IPR036397">
    <property type="entry name" value="RNaseH_sf"/>
</dbReference>
<evidence type="ECO:0000256" key="2">
    <source>
        <dbReference type="ARBA" id="ARBA00023268"/>
    </source>
</evidence>
<dbReference type="Proteomes" id="UP001140091">
    <property type="component" value="Unassembled WGS sequence"/>
</dbReference>
<dbReference type="Gene3D" id="3.30.420.10">
    <property type="entry name" value="Ribonuclease H-like superfamily/Ribonuclease H"/>
    <property type="match status" value="1"/>
</dbReference>
<organism evidence="5 6">
    <name type="scientific">Candolleomyces eurysporus</name>
    <dbReference type="NCBI Taxonomy" id="2828524"/>
    <lineage>
        <taxon>Eukaryota</taxon>
        <taxon>Fungi</taxon>
        <taxon>Dikarya</taxon>
        <taxon>Basidiomycota</taxon>
        <taxon>Agaricomycotina</taxon>
        <taxon>Agaricomycetes</taxon>
        <taxon>Agaricomycetidae</taxon>
        <taxon>Agaricales</taxon>
        <taxon>Agaricineae</taxon>
        <taxon>Psathyrellaceae</taxon>
        <taxon>Candolleomyces</taxon>
    </lineage>
</organism>
<dbReference type="SUPFAM" id="SSF56672">
    <property type="entry name" value="DNA/RNA polymerases"/>
    <property type="match status" value="1"/>
</dbReference>
<dbReference type="SUPFAM" id="SSF53098">
    <property type="entry name" value="Ribonuclease H-like"/>
    <property type="match status" value="1"/>
</dbReference>
<dbReference type="Gene3D" id="3.10.10.10">
    <property type="entry name" value="HIV Type 1 Reverse Transcriptase, subunit A, domain 1"/>
    <property type="match status" value="1"/>
</dbReference>
<evidence type="ECO:0000256" key="1">
    <source>
        <dbReference type="ARBA" id="ARBA00022884"/>
    </source>
</evidence>
<dbReference type="GO" id="GO:0005634">
    <property type="term" value="C:nucleus"/>
    <property type="evidence" value="ECO:0007669"/>
    <property type="project" value="UniProtKB-ARBA"/>
</dbReference>
<dbReference type="InterPro" id="IPR050951">
    <property type="entry name" value="Retrovirus_Pol_polyprotein"/>
</dbReference>
<dbReference type="Gene3D" id="1.10.340.70">
    <property type="match status" value="1"/>
</dbReference>
<feature type="region of interest" description="Disordered" evidence="3">
    <location>
        <begin position="52"/>
        <end position="75"/>
    </location>
</feature>
<dbReference type="InterPro" id="IPR001584">
    <property type="entry name" value="Integrase_cat-core"/>
</dbReference>
<dbReference type="CDD" id="cd01647">
    <property type="entry name" value="RT_LTR"/>
    <property type="match status" value="1"/>
</dbReference>
<dbReference type="Pfam" id="PF17919">
    <property type="entry name" value="RT_RNaseH_2"/>
    <property type="match status" value="1"/>
</dbReference>
<proteinExistence type="predicted"/>
<evidence type="ECO:0000259" key="4">
    <source>
        <dbReference type="PROSITE" id="PS50994"/>
    </source>
</evidence>
<dbReference type="PANTHER" id="PTHR37984">
    <property type="entry name" value="PROTEIN CBG26694"/>
    <property type="match status" value="1"/>
</dbReference>
<dbReference type="GO" id="GO:0003824">
    <property type="term" value="F:catalytic activity"/>
    <property type="evidence" value="ECO:0007669"/>
    <property type="project" value="UniProtKB-KW"/>
</dbReference>
<comment type="caution">
    <text evidence="5">The sequence shown here is derived from an EMBL/GenBank/DDBJ whole genome shotgun (WGS) entry which is preliminary data.</text>
</comment>
<dbReference type="PROSITE" id="PS50994">
    <property type="entry name" value="INTEGRASE"/>
    <property type="match status" value="1"/>
</dbReference>
<evidence type="ECO:0000313" key="5">
    <source>
        <dbReference type="EMBL" id="KAJ2936404.1"/>
    </source>
</evidence>
<dbReference type="FunFam" id="1.10.340.70:FF:000001">
    <property type="entry name" value="Retrovirus-related Pol polyprotein from transposon gypsy-like Protein"/>
    <property type="match status" value="1"/>
</dbReference>
<sequence length="1136" mass="129246">MEVSLDPENDGSYSFVEFESFKYKKVANRVKPVSAPLPPEFRIERRIPEDPLADLPSLPTHPPEFSPGERYTQERKEKMNINPNGFLSTEEEKLVHHLIRTCEDGFAWDESEKGIFSSDYLNPVRIPTLDHDVWIKSNIPIPRGLQPKIIEILKAKQAAGVIEPSNAAYRSQWFWVLKKDGKSLRIVHNLQPLNAVTIKDSAVPPTVEPYAESFAGRACYSVLDLFVGFDQRELHPDSRDLTTFQSPLGTFRLTRIPMGYTNSQQVQHGDLTFILQDEIPKVTMPFVDDVPVRGPATRYELPGGGYETIPENPGIRRFIWEHVQDVMRVVWRVKKAGGTFSGPKAQICVPEAVIVGHLCTYEGRRPLPDRVQKIVDWPIPRDLTGVRGFLGTVGTMRMFIKDYAVHSEPLVRLTRRAKSKDFIFGPEELEAMEKIKVLVTQCPAIRPIDYDSDGEVILAVDSSHIAVGYILSQIGDDSLRYPSRFGSITWNDRERRYSQAKIELFGLLRALKDVRIYIIAVKKLIVEVDARYIKGMINNPDIQPNATINRWIAGILLFDFELRHVPARHHGAADGLSRRERSPNDPVLDDDYDQWIDEANAFAIELTNWGHSPLLYSHEDTSLVSPRLAPIATYVSFALESAPQLESAPSTMLESAPLASSVSPAVSVLQNSPTTLEYASVPRSEKAIAKDRRICDVSNYLSTLSRPVGLTDEGFAKFIRFALNFFVLDGRLFRKERNGRHQLVIPQSRRLSLIQQAHDELGHKGVFTVSTRLLTRFWWPHLLEDVKWWVRTCHECQIRNTARIHIPPTVASPFSLFRKFYIDTMFLPPSHGFTCIVHARCSLSSYPEWRMLRVENARSLGSFIFEDILCRYGMVEEIVCDNGPPYTAALDYLKERYNICNIRISPYNSQANGPVERRHYDVREAIMKATQGDEKAWPLVAASVFWAERVTVQKSTGYSPYYIAHGIEPILPFDLAEATLIAPQVASTMTTTDLIAYRAVQLQRRQEDLDRVKASLYKARIASARQYEERFRTTIKDFNFSPGSLVVVRNSRFDSSVGSKAKPRYHGPLIVVRRTTGGSYVLSELDGSVSRLRYAAYRLLPYHPRDVRRIPISSITDKSSIELDDFTRDREPNIDL</sequence>
<dbReference type="InterPro" id="IPR041588">
    <property type="entry name" value="Integrase_H2C2"/>
</dbReference>
<dbReference type="InterPro" id="IPR043128">
    <property type="entry name" value="Rev_trsase/Diguanyl_cyclase"/>
</dbReference>
<keyword evidence="2" id="KW-0511">Multifunctional enzyme</keyword>
<dbReference type="EMBL" id="JANBPK010000075">
    <property type="protein sequence ID" value="KAJ2936404.1"/>
    <property type="molecule type" value="Genomic_DNA"/>
</dbReference>
<dbReference type="Pfam" id="PF17921">
    <property type="entry name" value="Integrase_H2C2"/>
    <property type="match status" value="1"/>
</dbReference>
<gene>
    <name evidence="5" type="ORF">H1R20_g689</name>
</gene>
<feature type="domain" description="Integrase catalytic" evidence="4">
    <location>
        <begin position="809"/>
        <end position="980"/>
    </location>
</feature>
<dbReference type="AlphaFoldDB" id="A0A9W8JP53"/>
<protein>
    <recommendedName>
        <fullName evidence="4">Integrase catalytic domain-containing protein</fullName>
    </recommendedName>
</protein>
<evidence type="ECO:0000313" key="6">
    <source>
        <dbReference type="Proteomes" id="UP001140091"/>
    </source>
</evidence>
<dbReference type="GO" id="GO:0015074">
    <property type="term" value="P:DNA integration"/>
    <property type="evidence" value="ECO:0007669"/>
    <property type="project" value="InterPro"/>
</dbReference>
<evidence type="ECO:0000256" key="3">
    <source>
        <dbReference type="SAM" id="MobiDB-lite"/>
    </source>
</evidence>
<feature type="non-terminal residue" evidence="5">
    <location>
        <position position="1136"/>
    </location>
</feature>
<name>A0A9W8JP53_9AGAR</name>
<dbReference type="InterPro" id="IPR041577">
    <property type="entry name" value="RT_RNaseH_2"/>
</dbReference>
<keyword evidence="1" id="KW-0694">RNA-binding</keyword>
<dbReference type="PANTHER" id="PTHR37984:SF5">
    <property type="entry name" value="PROTEIN NYNRIN-LIKE"/>
    <property type="match status" value="1"/>
</dbReference>
<dbReference type="InterPro" id="IPR043502">
    <property type="entry name" value="DNA/RNA_pol_sf"/>
</dbReference>